<dbReference type="AlphaFoldDB" id="A0A6J4S790"/>
<evidence type="ECO:0000256" key="6">
    <source>
        <dbReference type="ARBA" id="ARBA00022801"/>
    </source>
</evidence>
<dbReference type="GO" id="GO:0009003">
    <property type="term" value="F:signal peptidase activity"/>
    <property type="evidence" value="ECO:0007669"/>
    <property type="project" value="UniProtKB-EC"/>
</dbReference>
<evidence type="ECO:0000256" key="3">
    <source>
        <dbReference type="ARBA" id="ARBA00009370"/>
    </source>
</evidence>
<name>A0A6J4S790_9ACTN</name>
<feature type="domain" description="Peptidase S26" evidence="11">
    <location>
        <begin position="15"/>
        <end position="196"/>
    </location>
</feature>
<comment type="similarity">
    <text evidence="3 9">Belongs to the peptidase S26 family.</text>
</comment>
<reference evidence="12" key="1">
    <citation type="submission" date="2020-02" db="EMBL/GenBank/DDBJ databases">
        <authorList>
            <person name="Meier V. D."/>
        </authorList>
    </citation>
    <scope>NUCLEOTIDE SEQUENCE</scope>
    <source>
        <strain evidence="12">AVDCRST_MAG45</strain>
    </source>
</reference>
<keyword evidence="8" id="KW-0812">Transmembrane</keyword>
<dbReference type="PRINTS" id="PR00727">
    <property type="entry name" value="LEADERPTASE"/>
</dbReference>
<evidence type="ECO:0000256" key="2">
    <source>
        <dbReference type="ARBA" id="ARBA00004401"/>
    </source>
</evidence>
<evidence type="ECO:0000313" key="12">
    <source>
        <dbReference type="EMBL" id="CAA9491518.1"/>
    </source>
</evidence>
<evidence type="ECO:0000256" key="5">
    <source>
        <dbReference type="ARBA" id="ARBA00022670"/>
    </source>
</evidence>
<keyword evidence="6 8" id="KW-0378">Hydrolase</keyword>
<feature type="active site" evidence="7">
    <location>
        <position position="112"/>
    </location>
</feature>
<dbReference type="EC" id="3.4.21.89" evidence="4 8"/>
<evidence type="ECO:0000256" key="10">
    <source>
        <dbReference type="SAM" id="MobiDB-lite"/>
    </source>
</evidence>
<comment type="subcellular location">
    <subcellularLocation>
        <location evidence="2">Cell membrane</location>
        <topology evidence="2">Single-pass type II membrane protein</topology>
    </subcellularLocation>
    <subcellularLocation>
        <location evidence="9">Membrane</location>
        <topology evidence="9">Single-pass type II membrane protein</topology>
    </subcellularLocation>
</comment>
<evidence type="ECO:0000256" key="1">
    <source>
        <dbReference type="ARBA" id="ARBA00000677"/>
    </source>
</evidence>
<keyword evidence="5 8" id="KW-0645">Protease</keyword>
<dbReference type="SUPFAM" id="SSF51306">
    <property type="entry name" value="LexA/Signal peptidase"/>
    <property type="match status" value="1"/>
</dbReference>
<evidence type="ECO:0000259" key="11">
    <source>
        <dbReference type="Pfam" id="PF10502"/>
    </source>
</evidence>
<dbReference type="GO" id="GO:0006465">
    <property type="term" value="P:signal peptide processing"/>
    <property type="evidence" value="ECO:0007669"/>
    <property type="project" value="InterPro"/>
</dbReference>
<organism evidence="12">
    <name type="scientific">uncultured Solirubrobacterales bacterium</name>
    <dbReference type="NCBI Taxonomy" id="768556"/>
    <lineage>
        <taxon>Bacteria</taxon>
        <taxon>Bacillati</taxon>
        <taxon>Actinomycetota</taxon>
        <taxon>Thermoleophilia</taxon>
        <taxon>Solirubrobacterales</taxon>
        <taxon>environmental samples</taxon>
    </lineage>
</organism>
<evidence type="ECO:0000256" key="7">
    <source>
        <dbReference type="PIRSR" id="PIRSR600223-1"/>
    </source>
</evidence>
<protein>
    <recommendedName>
        <fullName evidence="4 8">Signal peptidase I</fullName>
        <ecNumber evidence="4 8">3.4.21.89</ecNumber>
    </recommendedName>
</protein>
<dbReference type="InterPro" id="IPR019757">
    <property type="entry name" value="Pept_S26A_signal_pept_1_Lys-AS"/>
</dbReference>
<dbReference type="InterPro" id="IPR000223">
    <property type="entry name" value="Pept_S26A_signal_pept_1"/>
</dbReference>
<feature type="active site" evidence="7">
    <location>
        <position position="45"/>
    </location>
</feature>
<dbReference type="GO" id="GO:0005886">
    <property type="term" value="C:plasma membrane"/>
    <property type="evidence" value="ECO:0007669"/>
    <property type="project" value="UniProtKB-SubCell"/>
</dbReference>
<evidence type="ECO:0000256" key="4">
    <source>
        <dbReference type="ARBA" id="ARBA00013208"/>
    </source>
</evidence>
<dbReference type="PANTHER" id="PTHR43390">
    <property type="entry name" value="SIGNAL PEPTIDASE I"/>
    <property type="match status" value="1"/>
</dbReference>
<gene>
    <name evidence="12" type="ORF">AVDCRST_MAG45-778</name>
</gene>
<dbReference type="Gene3D" id="2.10.109.10">
    <property type="entry name" value="Umud Fragment, subunit A"/>
    <property type="match status" value="1"/>
</dbReference>
<feature type="transmembrane region" description="Helical" evidence="8">
    <location>
        <begin position="17"/>
        <end position="36"/>
    </location>
</feature>
<evidence type="ECO:0000256" key="8">
    <source>
        <dbReference type="RuleBase" id="RU003993"/>
    </source>
</evidence>
<dbReference type="PROSITE" id="PS00760">
    <property type="entry name" value="SPASE_I_2"/>
    <property type="match status" value="1"/>
</dbReference>
<proteinExistence type="inferred from homology"/>
<dbReference type="PROSITE" id="PS00501">
    <property type="entry name" value="SPASE_I_1"/>
    <property type="match status" value="1"/>
</dbReference>
<sequence length="204" mass="22287">MAVARKSPRTKNPLVETISIVVVAILLALGIQAFVVKPFRIPSESMVPTLAVGQRVLVDRVTPRFSDPDRGDIVVFNPPTGAEEGVCGDLGNPADRSCPEPTSRRSETNFIKRVVAGPGDRVRVVDGQAIVNGRPQREPFVRPDDDCPICDLPVEITVPPGHFFMMGDNRGASADSREWGPVPEEWVIGRAFLTYWPIPRIGPL</sequence>
<dbReference type="InterPro" id="IPR019756">
    <property type="entry name" value="Pept_S26A_signal_pept_1_Ser-AS"/>
</dbReference>
<comment type="catalytic activity">
    <reaction evidence="1 8">
        <text>Cleavage of hydrophobic, N-terminal signal or leader sequences from secreted and periplasmic proteins.</text>
        <dbReference type="EC" id="3.4.21.89"/>
    </reaction>
</comment>
<dbReference type="Pfam" id="PF10502">
    <property type="entry name" value="Peptidase_S26"/>
    <property type="match status" value="1"/>
</dbReference>
<keyword evidence="8" id="KW-0472">Membrane</keyword>
<dbReference type="GO" id="GO:0004252">
    <property type="term" value="F:serine-type endopeptidase activity"/>
    <property type="evidence" value="ECO:0007669"/>
    <property type="project" value="InterPro"/>
</dbReference>
<dbReference type="EMBL" id="CADCVU010000068">
    <property type="protein sequence ID" value="CAA9491518.1"/>
    <property type="molecule type" value="Genomic_DNA"/>
</dbReference>
<dbReference type="InterPro" id="IPR019533">
    <property type="entry name" value="Peptidase_S26"/>
</dbReference>
<accession>A0A6J4S790</accession>
<dbReference type="PROSITE" id="PS00761">
    <property type="entry name" value="SPASE_I_3"/>
    <property type="match status" value="1"/>
</dbReference>
<dbReference type="NCBIfam" id="TIGR02227">
    <property type="entry name" value="sigpep_I_bact"/>
    <property type="match status" value="1"/>
</dbReference>
<dbReference type="PANTHER" id="PTHR43390:SF1">
    <property type="entry name" value="CHLOROPLAST PROCESSING PEPTIDASE"/>
    <property type="match status" value="1"/>
</dbReference>
<dbReference type="InterPro" id="IPR019758">
    <property type="entry name" value="Pept_S26A_signal_pept_1_CS"/>
</dbReference>
<dbReference type="CDD" id="cd06530">
    <property type="entry name" value="S26_SPase_I"/>
    <property type="match status" value="1"/>
</dbReference>
<dbReference type="InterPro" id="IPR036286">
    <property type="entry name" value="LexA/Signal_pep-like_sf"/>
</dbReference>
<feature type="region of interest" description="Disordered" evidence="10">
    <location>
        <begin position="84"/>
        <end position="104"/>
    </location>
</feature>
<keyword evidence="8" id="KW-1133">Transmembrane helix</keyword>
<evidence type="ECO:0000256" key="9">
    <source>
        <dbReference type="RuleBase" id="RU362042"/>
    </source>
</evidence>